<evidence type="ECO:0000256" key="2">
    <source>
        <dbReference type="ARBA" id="ARBA00005594"/>
    </source>
</evidence>
<dbReference type="PATRIC" id="fig|1423751.3.peg.1780"/>
<evidence type="ECO:0000256" key="9">
    <source>
        <dbReference type="ARBA" id="ARBA00022840"/>
    </source>
</evidence>
<dbReference type="InterPro" id="IPR009080">
    <property type="entry name" value="tRNAsynth_Ia_anticodon-bd"/>
</dbReference>
<dbReference type="SMART" id="SM00840">
    <property type="entry name" value="DALR_2"/>
    <property type="match status" value="1"/>
</dbReference>
<accession>I7K2D5</accession>
<evidence type="ECO:0000256" key="13">
    <source>
        <dbReference type="HAMAP-Rule" id="MF_00041"/>
    </source>
</evidence>
<keyword evidence="10 13" id="KW-0648">Protein biosynthesis</keyword>
<evidence type="ECO:0000259" key="14">
    <source>
        <dbReference type="SMART" id="SM00840"/>
    </source>
</evidence>
<dbReference type="STRING" id="1423751.FC38_GL001721"/>
<dbReference type="PANTHER" id="PTHR10890:SF3">
    <property type="entry name" value="CYSTEINE--TRNA LIGASE, CYTOPLASMIC"/>
    <property type="match status" value="1"/>
</dbReference>
<dbReference type="HAMAP" id="MF_00041">
    <property type="entry name" value="Cys_tRNA_synth"/>
    <property type="match status" value="1"/>
</dbReference>
<dbReference type="Pfam" id="PF09190">
    <property type="entry name" value="DALR_2"/>
    <property type="match status" value="1"/>
</dbReference>
<evidence type="ECO:0000313" key="17">
    <source>
        <dbReference type="Proteomes" id="UP000009326"/>
    </source>
</evidence>
<evidence type="ECO:0000256" key="11">
    <source>
        <dbReference type="ARBA" id="ARBA00023146"/>
    </source>
</evidence>
<evidence type="ECO:0000256" key="8">
    <source>
        <dbReference type="ARBA" id="ARBA00022833"/>
    </source>
</evidence>
<dbReference type="FunFam" id="3.40.50.620:FF:000009">
    <property type="entry name" value="Cysteine--tRNA ligase"/>
    <property type="match status" value="1"/>
</dbReference>
<dbReference type="AlphaFoldDB" id="I7K2D5"/>
<dbReference type="EC" id="6.1.1.16" evidence="13"/>
<evidence type="ECO:0000256" key="5">
    <source>
        <dbReference type="ARBA" id="ARBA00022598"/>
    </source>
</evidence>
<keyword evidence="6 13" id="KW-0479">Metal-binding</keyword>
<keyword evidence="4 13" id="KW-0963">Cytoplasm</keyword>
<evidence type="ECO:0000256" key="7">
    <source>
        <dbReference type="ARBA" id="ARBA00022741"/>
    </source>
</evidence>
<keyword evidence="5 13" id="KW-0436">Ligase</keyword>
<protein>
    <recommendedName>
        <fullName evidence="13">Cysteine--tRNA ligase</fullName>
        <ecNumber evidence="13">6.1.1.16</ecNumber>
    </recommendedName>
    <alternativeName>
        <fullName evidence="13">Cysteinyl-tRNA synthetase</fullName>
        <shortName evidence="13">CysRS</shortName>
    </alternativeName>
</protein>
<dbReference type="Proteomes" id="UP000051521">
    <property type="component" value="Unassembled WGS sequence"/>
</dbReference>
<dbReference type="GO" id="GO:0008270">
    <property type="term" value="F:zinc ion binding"/>
    <property type="evidence" value="ECO:0007669"/>
    <property type="project" value="UniProtKB-UniRule"/>
</dbReference>
<comment type="catalytic activity">
    <reaction evidence="12 13">
        <text>tRNA(Cys) + L-cysteine + ATP = L-cysteinyl-tRNA(Cys) + AMP + diphosphate</text>
        <dbReference type="Rhea" id="RHEA:17773"/>
        <dbReference type="Rhea" id="RHEA-COMP:9661"/>
        <dbReference type="Rhea" id="RHEA-COMP:9679"/>
        <dbReference type="ChEBI" id="CHEBI:30616"/>
        <dbReference type="ChEBI" id="CHEBI:33019"/>
        <dbReference type="ChEBI" id="CHEBI:35235"/>
        <dbReference type="ChEBI" id="CHEBI:78442"/>
        <dbReference type="ChEBI" id="CHEBI:78517"/>
        <dbReference type="ChEBI" id="CHEBI:456215"/>
        <dbReference type="EC" id="6.1.1.16"/>
    </reaction>
</comment>
<dbReference type="Gene3D" id="3.40.50.620">
    <property type="entry name" value="HUPs"/>
    <property type="match status" value="1"/>
</dbReference>
<reference evidence="16 18" key="2">
    <citation type="journal article" date="2015" name="Genome Announc.">
        <title>Expanding the biotechnology potential of lactobacilli through comparative genomics of 213 strains and associated genera.</title>
        <authorList>
            <person name="Sun Z."/>
            <person name="Harris H.M."/>
            <person name="McCann A."/>
            <person name="Guo C."/>
            <person name="Argimon S."/>
            <person name="Zhang W."/>
            <person name="Yang X."/>
            <person name="Jeffery I.B."/>
            <person name="Cooney J.C."/>
            <person name="Kagawa T.F."/>
            <person name="Liu W."/>
            <person name="Song Y."/>
            <person name="Salvetti E."/>
            <person name="Wrobel A."/>
            <person name="Rasinkangas P."/>
            <person name="Parkhill J."/>
            <person name="Rea M.C."/>
            <person name="O'Sullivan O."/>
            <person name="Ritari J."/>
            <person name="Douillard F.P."/>
            <person name="Paul Ross R."/>
            <person name="Yang R."/>
            <person name="Briner A.E."/>
            <person name="Felis G.E."/>
            <person name="de Vos W.M."/>
            <person name="Barrangou R."/>
            <person name="Klaenhammer T.R."/>
            <person name="Caufield P.W."/>
            <person name="Cui Y."/>
            <person name="Zhang H."/>
            <person name="O'Toole P.W."/>
        </authorList>
    </citation>
    <scope>NUCLEOTIDE SEQUENCE [LARGE SCALE GENOMIC DNA]</scope>
    <source>
        <strain evidence="16 18">DSM 23908</strain>
    </source>
</reference>
<dbReference type="InterPro" id="IPR032678">
    <property type="entry name" value="tRNA-synt_1_cat_dom"/>
</dbReference>
<gene>
    <name evidence="13" type="primary">cysS</name>
    <name evidence="15" type="ORF">BN52_01625</name>
    <name evidence="16" type="ORF">FC38_GL001721</name>
</gene>
<dbReference type="InterPro" id="IPR056411">
    <property type="entry name" value="CysS_C"/>
</dbReference>
<dbReference type="EMBL" id="CAKC01000095">
    <property type="protein sequence ID" value="CCI87940.1"/>
    <property type="molecule type" value="Genomic_DNA"/>
</dbReference>
<dbReference type="PANTHER" id="PTHR10890">
    <property type="entry name" value="CYSTEINYL-TRNA SYNTHETASE"/>
    <property type="match status" value="1"/>
</dbReference>
<evidence type="ECO:0000313" key="18">
    <source>
        <dbReference type="Proteomes" id="UP000051521"/>
    </source>
</evidence>
<dbReference type="RefSeq" id="WP_008474303.1">
    <property type="nucleotide sequence ID" value="NZ_AYZO01000007.1"/>
</dbReference>
<comment type="similarity">
    <text evidence="2 13">Belongs to the class-I aminoacyl-tRNA synthetase family.</text>
</comment>
<dbReference type="Pfam" id="PF23493">
    <property type="entry name" value="CysS_C"/>
    <property type="match status" value="1"/>
</dbReference>
<dbReference type="InterPro" id="IPR015273">
    <property type="entry name" value="Cys-tRNA-synt_Ia_DALR"/>
</dbReference>
<evidence type="ECO:0000256" key="6">
    <source>
        <dbReference type="ARBA" id="ARBA00022723"/>
    </source>
</evidence>
<dbReference type="GO" id="GO:0006423">
    <property type="term" value="P:cysteinyl-tRNA aminoacylation"/>
    <property type="evidence" value="ECO:0007669"/>
    <property type="project" value="UniProtKB-UniRule"/>
</dbReference>
<dbReference type="Pfam" id="PF01406">
    <property type="entry name" value="tRNA-synt_1e"/>
    <property type="match status" value="1"/>
</dbReference>
<dbReference type="GO" id="GO:0005524">
    <property type="term" value="F:ATP binding"/>
    <property type="evidence" value="ECO:0007669"/>
    <property type="project" value="UniProtKB-UniRule"/>
</dbReference>
<feature type="binding site" evidence="13">
    <location>
        <position position="27"/>
    </location>
    <ligand>
        <name>Zn(2+)</name>
        <dbReference type="ChEBI" id="CHEBI:29105"/>
    </ligand>
</feature>
<feature type="short sequence motif" description="'HIGH' region" evidence="13">
    <location>
        <begin position="29"/>
        <end position="39"/>
    </location>
</feature>
<evidence type="ECO:0000256" key="3">
    <source>
        <dbReference type="ARBA" id="ARBA00011245"/>
    </source>
</evidence>
<dbReference type="NCBIfam" id="TIGR00435">
    <property type="entry name" value="cysS"/>
    <property type="match status" value="1"/>
</dbReference>
<evidence type="ECO:0000256" key="10">
    <source>
        <dbReference type="ARBA" id="ARBA00022917"/>
    </source>
</evidence>
<feature type="domain" description="Cysteinyl-tRNA synthetase class Ia DALR" evidence="14">
    <location>
        <begin position="357"/>
        <end position="418"/>
    </location>
</feature>
<feature type="binding site" evidence="13">
    <location>
        <position position="274"/>
    </location>
    <ligand>
        <name>ATP</name>
        <dbReference type="ChEBI" id="CHEBI:30616"/>
    </ligand>
</feature>
<feature type="short sequence motif" description="'KMSKS' region" evidence="13">
    <location>
        <begin position="271"/>
        <end position="275"/>
    </location>
</feature>
<feature type="binding site" evidence="13">
    <location>
        <position position="212"/>
    </location>
    <ligand>
        <name>Zn(2+)</name>
        <dbReference type="ChEBI" id="CHEBI:29105"/>
    </ligand>
</feature>
<dbReference type="SUPFAM" id="SSF47323">
    <property type="entry name" value="Anticodon-binding domain of a subclass of class I aminoacyl-tRNA synthetases"/>
    <property type="match status" value="1"/>
</dbReference>
<dbReference type="InterPro" id="IPR024909">
    <property type="entry name" value="Cys-tRNA/MSH_ligase"/>
</dbReference>
<dbReference type="SUPFAM" id="SSF52374">
    <property type="entry name" value="Nucleotidylyl transferase"/>
    <property type="match status" value="1"/>
</dbReference>
<reference evidence="15 17" key="1">
    <citation type="submission" date="2012-06" db="EMBL/GenBank/DDBJ databases">
        <title>Draft genome sequence of Lactobacillus gigeriorum CRBIP 24.85T, isolated from chicken crop.</title>
        <authorList>
            <person name="Cousin S."/>
            <person name="Ma L."/>
            <person name="Creno S."/>
            <person name="Clermont D."/>
            <person name="Loux V."/>
            <person name="Bizet C."/>
            <person name="Bouchier C."/>
        </authorList>
    </citation>
    <scope>NUCLEOTIDE SEQUENCE [LARGE SCALE GENOMIC DNA]</scope>
    <source>
        <strain evidence="17">CRBIP 24.85T</strain>
        <strain evidence="15">Type strain: CRBIP 24.85</strain>
    </source>
</reference>
<feature type="binding site" evidence="13">
    <location>
        <position position="237"/>
    </location>
    <ligand>
        <name>Zn(2+)</name>
        <dbReference type="ChEBI" id="CHEBI:29105"/>
    </ligand>
</feature>
<keyword evidence="7 13" id="KW-0547">Nucleotide-binding</keyword>
<keyword evidence="18" id="KW-1185">Reference proteome</keyword>
<keyword evidence="11 13" id="KW-0030">Aminoacyl-tRNA synthetase</keyword>
<comment type="subunit">
    <text evidence="3 13">Monomer.</text>
</comment>
<sequence length="474" mass="54152">MQIYNTLTRKKEEFKPLVPGKVSMYVCGPTVYNYIHIGNARSAIAFDTIRRYLEYRGYDVKYVSNFTDVDDKMINEARAEGITVGQLAEKFIAAYLEDTTALNIKPASLHPRATEEIANIIAFIEKLIDQGYAYEAEGDVYYRAKKFKAYGQLSDQNINQLEEGASQHINIEEQNRKEDPIDFALWKAQKAADEIAWDSPWGKGRPGWHIECSVMATEHLGETIDIHGGGQDLEFPHHENEIAQSEAKTGKKFVNYWMHNGFVTVGKDEEKMSKSLHNFVTVHDIIKEIDPQVLRFFMASVHYRRQINYSTENLEQAAKILERFKNILNNLDFRLNDQIASKISNAVRKALIQTKEKFIAAMDDDFNVQNALTAIYDLLPIVNANLNDENVDKEALTDFKQSLTGWLEIFGIDVTKLVANNAGQDDQEIEALVQARDEARKAKDWAKSDQIRDELKAMGVIIQDTPQGTRWTRE</sequence>
<proteinExistence type="inferred from homology"/>
<keyword evidence="9 13" id="KW-0067">ATP-binding</keyword>
<dbReference type="Gene3D" id="1.20.120.1910">
    <property type="entry name" value="Cysteine-tRNA ligase, C-terminal anti-codon recognition domain"/>
    <property type="match status" value="1"/>
</dbReference>
<comment type="cofactor">
    <cofactor evidence="13">
        <name>Zn(2+)</name>
        <dbReference type="ChEBI" id="CHEBI:29105"/>
    </cofactor>
    <text evidence="13">Binds 1 zinc ion per subunit.</text>
</comment>
<dbReference type="GO" id="GO:0005829">
    <property type="term" value="C:cytosol"/>
    <property type="evidence" value="ECO:0007669"/>
    <property type="project" value="TreeGrafter"/>
</dbReference>
<dbReference type="EMBL" id="AYZO01000007">
    <property type="protein sequence ID" value="KRN13959.1"/>
    <property type="molecule type" value="Genomic_DNA"/>
</dbReference>
<dbReference type="CDD" id="cd00672">
    <property type="entry name" value="CysRS_core"/>
    <property type="match status" value="1"/>
</dbReference>
<comment type="subcellular location">
    <subcellularLocation>
        <location evidence="1 13">Cytoplasm</location>
    </subcellularLocation>
</comment>
<comment type="caution">
    <text evidence="15">The sequence shown here is derived from an EMBL/GenBank/DDBJ whole genome shotgun (WGS) entry which is preliminary data.</text>
</comment>
<dbReference type="InterPro" id="IPR014729">
    <property type="entry name" value="Rossmann-like_a/b/a_fold"/>
</dbReference>
<dbReference type="InterPro" id="IPR015803">
    <property type="entry name" value="Cys-tRNA-ligase"/>
</dbReference>
<evidence type="ECO:0000256" key="1">
    <source>
        <dbReference type="ARBA" id="ARBA00004496"/>
    </source>
</evidence>
<dbReference type="PRINTS" id="PR00983">
    <property type="entry name" value="TRNASYNTHCYS"/>
</dbReference>
<dbReference type="GO" id="GO:0004817">
    <property type="term" value="F:cysteine-tRNA ligase activity"/>
    <property type="evidence" value="ECO:0007669"/>
    <property type="project" value="UniProtKB-UniRule"/>
</dbReference>
<feature type="binding site" evidence="13">
    <location>
        <position position="241"/>
    </location>
    <ligand>
        <name>Zn(2+)</name>
        <dbReference type="ChEBI" id="CHEBI:29105"/>
    </ligand>
</feature>
<organism evidence="15 17">
    <name type="scientific">Lactobacillus gigeriorum DSM 23908 = CRBIP 24.85</name>
    <dbReference type="NCBI Taxonomy" id="1423751"/>
    <lineage>
        <taxon>Bacteria</taxon>
        <taxon>Bacillati</taxon>
        <taxon>Bacillota</taxon>
        <taxon>Bacilli</taxon>
        <taxon>Lactobacillales</taxon>
        <taxon>Lactobacillaceae</taxon>
        <taxon>Lactobacillus</taxon>
    </lineage>
</organism>
<evidence type="ECO:0000313" key="16">
    <source>
        <dbReference type="EMBL" id="KRN13959.1"/>
    </source>
</evidence>
<name>I7K2D5_9LACO</name>
<keyword evidence="8 13" id="KW-0862">Zinc</keyword>
<evidence type="ECO:0000256" key="4">
    <source>
        <dbReference type="ARBA" id="ARBA00022490"/>
    </source>
</evidence>
<dbReference type="Proteomes" id="UP000009326">
    <property type="component" value="Unassembled WGS sequence"/>
</dbReference>
<evidence type="ECO:0000313" key="15">
    <source>
        <dbReference type="EMBL" id="CCI87940.1"/>
    </source>
</evidence>
<evidence type="ECO:0000256" key="12">
    <source>
        <dbReference type="ARBA" id="ARBA00047398"/>
    </source>
</evidence>